<feature type="signal peptide" evidence="4">
    <location>
        <begin position="1"/>
        <end position="24"/>
    </location>
</feature>
<dbReference type="AlphaFoldDB" id="A0A9W6HQV2"/>
<dbReference type="PANTHER" id="PTHR30024:SF47">
    <property type="entry name" value="TAURINE-BINDING PERIPLASMIC PROTEIN"/>
    <property type="match status" value="1"/>
</dbReference>
<feature type="domain" description="SsuA/THI5-like" evidence="5">
    <location>
        <begin position="52"/>
        <end position="261"/>
    </location>
</feature>
<dbReference type="Pfam" id="PF09084">
    <property type="entry name" value="NMT1"/>
    <property type="match status" value="1"/>
</dbReference>
<evidence type="ECO:0000256" key="1">
    <source>
        <dbReference type="ARBA" id="ARBA00004418"/>
    </source>
</evidence>
<reference evidence="6" key="2">
    <citation type="submission" date="2023-01" db="EMBL/GenBank/DDBJ databases">
        <authorList>
            <person name="Sun Q."/>
            <person name="Evtushenko L."/>
        </authorList>
    </citation>
    <scope>NUCLEOTIDE SEQUENCE</scope>
    <source>
        <strain evidence="6">VKM Ac-1958</strain>
    </source>
</reference>
<evidence type="ECO:0000313" key="6">
    <source>
        <dbReference type="EMBL" id="GLK01212.1"/>
    </source>
</evidence>
<dbReference type="RefSeq" id="WP_204938860.1">
    <property type="nucleotide sequence ID" value="NZ_BAAAUM010000001.1"/>
</dbReference>
<dbReference type="GO" id="GO:0042597">
    <property type="term" value="C:periplasmic space"/>
    <property type="evidence" value="ECO:0007669"/>
    <property type="project" value="UniProtKB-SubCell"/>
</dbReference>
<dbReference type="Proteomes" id="UP001142325">
    <property type="component" value="Unassembled WGS sequence"/>
</dbReference>
<keyword evidence="3 4" id="KW-0732">Signal</keyword>
<evidence type="ECO:0000256" key="3">
    <source>
        <dbReference type="ARBA" id="ARBA00022729"/>
    </source>
</evidence>
<organism evidence="6 7">
    <name type="scientific">Microbacterium keratanolyticum</name>
    <dbReference type="NCBI Taxonomy" id="67574"/>
    <lineage>
        <taxon>Bacteria</taxon>
        <taxon>Bacillati</taxon>
        <taxon>Actinomycetota</taxon>
        <taxon>Actinomycetes</taxon>
        <taxon>Micrococcales</taxon>
        <taxon>Microbacteriaceae</taxon>
        <taxon>Microbacterium</taxon>
    </lineage>
</organism>
<dbReference type="PROSITE" id="PS51318">
    <property type="entry name" value="TAT"/>
    <property type="match status" value="1"/>
</dbReference>
<reference evidence="6" key="1">
    <citation type="journal article" date="2014" name="Int. J. Syst. Evol. Microbiol.">
        <title>Complete genome sequence of Corynebacterium casei LMG S-19264T (=DSM 44701T), isolated from a smear-ripened cheese.</title>
        <authorList>
            <consortium name="US DOE Joint Genome Institute (JGI-PGF)"/>
            <person name="Walter F."/>
            <person name="Albersmeier A."/>
            <person name="Kalinowski J."/>
            <person name="Ruckert C."/>
        </authorList>
    </citation>
    <scope>NUCLEOTIDE SEQUENCE</scope>
    <source>
        <strain evidence="6">VKM Ac-1958</strain>
    </source>
</reference>
<feature type="chain" id="PRO_5040834536" description="SsuA/THI5-like domain-containing protein" evidence="4">
    <location>
        <begin position="25"/>
        <end position="349"/>
    </location>
</feature>
<dbReference type="EMBL" id="BSET01000001">
    <property type="protein sequence ID" value="GLK01212.1"/>
    <property type="molecule type" value="Genomic_DNA"/>
</dbReference>
<accession>A0A9W6HQV2</accession>
<evidence type="ECO:0000259" key="5">
    <source>
        <dbReference type="Pfam" id="PF09084"/>
    </source>
</evidence>
<evidence type="ECO:0000313" key="7">
    <source>
        <dbReference type="Proteomes" id="UP001142325"/>
    </source>
</evidence>
<dbReference type="InterPro" id="IPR006311">
    <property type="entry name" value="TAT_signal"/>
</dbReference>
<comment type="similarity">
    <text evidence="2">Belongs to the bacterial solute-binding protein SsuA/TauA family.</text>
</comment>
<evidence type="ECO:0000256" key="4">
    <source>
        <dbReference type="SAM" id="SignalP"/>
    </source>
</evidence>
<keyword evidence="7" id="KW-1185">Reference proteome</keyword>
<protein>
    <recommendedName>
        <fullName evidence="5">SsuA/THI5-like domain-containing protein</fullName>
    </recommendedName>
</protein>
<dbReference type="PANTHER" id="PTHR30024">
    <property type="entry name" value="ALIPHATIC SULFONATES-BINDING PROTEIN-RELATED"/>
    <property type="match status" value="1"/>
</dbReference>
<dbReference type="InterPro" id="IPR015168">
    <property type="entry name" value="SsuA/THI5"/>
</dbReference>
<dbReference type="GO" id="GO:0042918">
    <property type="term" value="P:alkanesulfonate transmembrane transport"/>
    <property type="evidence" value="ECO:0007669"/>
    <property type="project" value="TreeGrafter"/>
</dbReference>
<dbReference type="SUPFAM" id="SSF53850">
    <property type="entry name" value="Periplasmic binding protein-like II"/>
    <property type="match status" value="1"/>
</dbReference>
<comment type="caution">
    <text evidence="6">The sequence shown here is derived from an EMBL/GenBank/DDBJ whole genome shotgun (WGS) entry which is preliminary data.</text>
</comment>
<comment type="subcellular location">
    <subcellularLocation>
        <location evidence="1">Periplasm</location>
    </subcellularLocation>
</comment>
<gene>
    <name evidence="6" type="ORF">GCM10017596_09270</name>
</gene>
<sequence length="349" mass="36307">MTVRRRVVAIAALAAATLALGACAPAGPAAAGAGSGDDGATKITFMYSPYADYAGFFVAEEKGYFDEAGLDVELIPKGGSSGETFQHVSTGNVNGGGASWGAGLFNATAAGSSLAVIAGVSRVPDSGPNPAPLMASEASGIEDLKDLKGKKIGTPGQTGFGIYSIYKALDSVGLTLDDVELMNLSPGDIIPAMANGSIDASWTIEPISSALKQQGIAHEITDTSYHAGTELGMMLFNAKFADENEEAVVAFLAAYLKAARELKDGGWQDPEIKKIVAEYTELSVEALESIALTDVDLDGKIDWTSVAEQEAYMRELGVLEFSGESGIEKAYRDDIRTKAVEKANQTAKG</sequence>
<dbReference type="Gene3D" id="3.40.190.10">
    <property type="entry name" value="Periplasmic binding protein-like II"/>
    <property type="match status" value="2"/>
</dbReference>
<name>A0A9W6HQV2_9MICO</name>
<evidence type="ECO:0000256" key="2">
    <source>
        <dbReference type="ARBA" id="ARBA00010742"/>
    </source>
</evidence>
<proteinExistence type="inferred from homology"/>
<dbReference type="PROSITE" id="PS51257">
    <property type="entry name" value="PROKAR_LIPOPROTEIN"/>
    <property type="match status" value="1"/>
</dbReference>